<organism evidence="11 12">
    <name type="scientific">Taxus chinensis</name>
    <name type="common">Chinese yew</name>
    <name type="synonym">Taxus wallichiana var. chinensis</name>
    <dbReference type="NCBI Taxonomy" id="29808"/>
    <lineage>
        <taxon>Eukaryota</taxon>
        <taxon>Viridiplantae</taxon>
        <taxon>Streptophyta</taxon>
        <taxon>Embryophyta</taxon>
        <taxon>Tracheophyta</taxon>
        <taxon>Spermatophyta</taxon>
        <taxon>Pinopsida</taxon>
        <taxon>Pinidae</taxon>
        <taxon>Conifers II</taxon>
        <taxon>Cupressales</taxon>
        <taxon>Taxaceae</taxon>
        <taxon>Taxus</taxon>
    </lineage>
</organism>
<evidence type="ECO:0000256" key="2">
    <source>
        <dbReference type="ARBA" id="ARBA00001946"/>
    </source>
</evidence>
<evidence type="ECO:0000256" key="5">
    <source>
        <dbReference type="ARBA" id="ARBA00022801"/>
    </source>
</evidence>
<feature type="non-terminal residue" evidence="11">
    <location>
        <position position="610"/>
    </location>
</feature>
<dbReference type="GO" id="GO:0046872">
    <property type="term" value="F:metal ion binding"/>
    <property type="evidence" value="ECO:0007669"/>
    <property type="project" value="UniProtKB-KW"/>
</dbReference>
<evidence type="ECO:0000256" key="6">
    <source>
        <dbReference type="ARBA" id="ARBA00022842"/>
    </source>
</evidence>
<dbReference type="EC" id="3.1.3.16" evidence="3"/>
<dbReference type="OMA" id="PPWAYIS"/>
<evidence type="ECO:0000313" key="12">
    <source>
        <dbReference type="Proteomes" id="UP000824469"/>
    </source>
</evidence>
<dbReference type="InterPro" id="IPR036457">
    <property type="entry name" value="PPM-type-like_dom_sf"/>
</dbReference>
<dbReference type="PROSITE" id="PS51746">
    <property type="entry name" value="PPM_2"/>
    <property type="match status" value="1"/>
</dbReference>
<name>A0AA38CFD0_TAXCH</name>
<dbReference type="InterPro" id="IPR015655">
    <property type="entry name" value="PP2C"/>
</dbReference>
<accession>A0AA38CFD0</accession>
<keyword evidence="12" id="KW-1185">Reference proteome</keyword>
<evidence type="ECO:0000256" key="3">
    <source>
        <dbReference type="ARBA" id="ARBA00013081"/>
    </source>
</evidence>
<dbReference type="CDD" id="cd00143">
    <property type="entry name" value="PP2Cc"/>
    <property type="match status" value="1"/>
</dbReference>
<dbReference type="EMBL" id="JAHRHJ020000010">
    <property type="protein sequence ID" value="KAH9297823.1"/>
    <property type="molecule type" value="Genomic_DNA"/>
</dbReference>
<dbReference type="PROSITE" id="PS01032">
    <property type="entry name" value="PPM_1"/>
    <property type="match status" value="1"/>
</dbReference>
<dbReference type="FunFam" id="3.60.40.10:FF:000041">
    <property type="entry name" value="Protein phosphatase 2C 51"/>
    <property type="match status" value="1"/>
</dbReference>
<comment type="similarity">
    <text evidence="9">Belongs to the PP2C family.</text>
</comment>
<dbReference type="InterPro" id="IPR001932">
    <property type="entry name" value="PPM-type_phosphatase-like_dom"/>
</dbReference>
<dbReference type="Gene3D" id="3.60.40.10">
    <property type="entry name" value="PPM-type phosphatase domain"/>
    <property type="match status" value="1"/>
</dbReference>
<keyword evidence="5 9" id="KW-0378">Hydrolase</keyword>
<reference evidence="11 12" key="1">
    <citation type="journal article" date="2021" name="Nat. Plants">
        <title>The Taxus genome provides insights into paclitaxel biosynthesis.</title>
        <authorList>
            <person name="Xiong X."/>
            <person name="Gou J."/>
            <person name="Liao Q."/>
            <person name="Li Y."/>
            <person name="Zhou Q."/>
            <person name="Bi G."/>
            <person name="Li C."/>
            <person name="Du R."/>
            <person name="Wang X."/>
            <person name="Sun T."/>
            <person name="Guo L."/>
            <person name="Liang H."/>
            <person name="Lu P."/>
            <person name="Wu Y."/>
            <person name="Zhang Z."/>
            <person name="Ro D.K."/>
            <person name="Shang Y."/>
            <person name="Huang S."/>
            <person name="Yan J."/>
        </authorList>
    </citation>
    <scope>NUCLEOTIDE SEQUENCE [LARGE SCALE GENOMIC DNA]</scope>
    <source>
        <strain evidence="11">Ta-2019</strain>
    </source>
</reference>
<feature type="domain" description="PPM-type phosphatase" evidence="10">
    <location>
        <begin position="278"/>
        <end position="600"/>
    </location>
</feature>
<dbReference type="Proteomes" id="UP000824469">
    <property type="component" value="Unassembled WGS sequence"/>
</dbReference>
<proteinExistence type="inferred from homology"/>
<dbReference type="SMART" id="SM00332">
    <property type="entry name" value="PP2Cc"/>
    <property type="match status" value="1"/>
</dbReference>
<evidence type="ECO:0000256" key="8">
    <source>
        <dbReference type="ARBA" id="ARBA00023211"/>
    </source>
</evidence>
<keyword evidence="4" id="KW-0479">Metal-binding</keyword>
<evidence type="ECO:0000256" key="1">
    <source>
        <dbReference type="ARBA" id="ARBA00001936"/>
    </source>
</evidence>
<evidence type="ECO:0000256" key="4">
    <source>
        <dbReference type="ARBA" id="ARBA00022723"/>
    </source>
</evidence>
<dbReference type="Pfam" id="PF00481">
    <property type="entry name" value="PP2C"/>
    <property type="match status" value="1"/>
</dbReference>
<evidence type="ECO:0000256" key="7">
    <source>
        <dbReference type="ARBA" id="ARBA00022912"/>
    </source>
</evidence>
<evidence type="ECO:0000313" key="11">
    <source>
        <dbReference type="EMBL" id="KAH9297823.1"/>
    </source>
</evidence>
<protein>
    <recommendedName>
        <fullName evidence="3">protein-serine/threonine phosphatase</fullName>
        <ecNumber evidence="3">3.1.3.16</ecNumber>
    </recommendedName>
</protein>
<gene>
    <name evidence="11" type="ORF">KI387_029505</name>
</gene>
<comment type="cofactor">
    <cofactor evidence="1">
        <name>Mn(2+)</name>
        <dbReference type="ChEBI" id="CHEBI:29035"/>
    </cofactor>
</comment>
<keyword evidence="7 9" id="KW-0904">Protein phosphatase</keyword>
<comment type="cofactor">
    <cofactor evidence="2">
        <name>Mg(2+)</name>
        <dbReference type="ChEBI" id="CHEBI:18420"/>
    </cofactor>
</comment>
<sequence length="610" mass="66244">VLEALILCLGKLGSIEAEHMEETRSTERIGVFKMCQDFENPAVAARRRRMEIRRLKDIANAGNLSSEPVTKRFRPITEPSAVVRGDGDVSSPESDIDAVTRCFHRFPNNDNDDKEGEVDDCVPEMETNMFEVPPSSPSLQDDGEALSVASSMISCNSEEENVVSMETDTLFESSNLPIASEDIIVNGGNRSLNSSDLDICGVEAAQAIMLSEDVVSEDSGALTEHGSQSSVKQHSALEMVSRVIGDSNNNVETGSGNICAYVSSEGISCLVDSNRVPPWAYISIPGRRPEMEDAVAAVPGFFCLPCGVVGGCIAKDSQKSSESSPLHFFGVYDGHGGVQASNFCKDRLHQALIEELQMVVNGEGPEGSSFDEGNISWQRRWERAISVCFNKVDAEVGQDPNSRDDCEDEDRMECCSETVAPETVGTTAVIAVVGSCQIIVGNCGDSRAVLCRAGKAIPLSVDHKPNREDEMARIEAAGGKVIWWNGYRVLGVLAMSRAIGDRYLKPCIIPDPEVTFTQRVKEDECLILASDGLWDVMSNEEACDFARRCLARWYNSNASLSCKPTNESMDPAAQAAASYLCKTAIKRGSSDNISVLVVDLKAKRRRGPRH</sequence>
<keyword evidence="6" id="KW-0460">Magnesium</keyword>
<dbReference type="PANTHER" id="PTHR47992">
    <property type="entry name" value="PROTEIN PHOSPHATASE"/>
    <property type="match status" value="1"/>
</dbReference>
<evidence type="ECO:0000256" key="9">
    <source>
        <dbReference type="RuleBase" id="RU003465"/>
    </source>
</evidence>
<dbReference type="GO" id="GO:0004722">
    <property type="term" value="F:protein serine/threonine phosphatase activity"/>
    <property type="evidence" value="ECO:0007669"/>
    <property type="project" value="UniProtKB-EC"/>
</dbReference>
<keyword evidence="8" id="KW-0464">Manganese</keyword>
<dbReference type="InterPro" id="IPR000222">
    <property type="entry name" value="PP2C_BS"/>
</dbReference>
<dbReference type="AlphaFoldDB" id="A0AA38CFD0"/>
<dbReference type="SUPFAM" id="SSF81606">
    <property type="entry name" value="PP2C-like"/>
    <property type="match status" value="1"/>
</dbReference>
<evidence type="ECO:0000259" key="10">
    <source>
        <dbReference type="PROSITE" id="PS51746"/>
    </source>
</evidence>
<comment type="caution">
    <text evidence="11">The sequence shown here is derived from an EMBL/GenBank/DDBJ whole genome shotgun (WGS) entry which is preliminary data.</text>
</comment>